<dbReference type="InterPro" id="IPR003439">
    <property type="entry name" value="ABC_transporter-like_ATP-bd"/>
</dbReference>
<protein>
    <submittedName>
        <fullName evidence="4">ABC transporter ATP-binding protein</fullName>
    </submittedName>
</protein>
<keyword evidence="1" id="KW-0547">Nucleotide-binding</keyword>
<evidence type="ECO:0000313" key="5">
    <source>
        <dbReference type="Proteomes" id="UP001225316"/>
    </source>
</evidence>
<dbReference type="GO" id="GO:0005524">
    <property type="term" value="F:ATP binding"/>
    <property type="evidence" value="ECO:0007669"/>
    <property type="project" value="UniProtKB-KW"/>
</dbReference>
<name>A0ABU1ATW1_9BACT</name>
<sequence length="335" mass="36276">MASEALLTAKQLSIGYQHGAESSTIAQTLDCALHGGEFVCLLGPNGAGKSTLIRTLAGMQPPLSGKLTLSGQELNSIAPRERARAVSVVLTDTMPTGMMDVHSLVSLGRHPYSGWFGGLTAHDQERVTWSLNAVGAMPLANRQVAELSDGERQKVSIARALAQEAKLMLLDEPTAFLDLPRRVELMSILRSLARKENLALLLSTHDLDLALRFADRLWLMTPTGQLIQGPPEALALNGQFAEVFANDKLDWDAAAGSFRTHPMACLKVKLEGAGLERIWTQRALERLGFGIASEHDTASFAITVGSGRWSVEHAAKREAFDGIEDLITWIRSFAA</sequence>
<dbReference type="SUPFAM" id="SSF52540">
    <property type="entry name" value="P-loop containing nucleoside triphosphate hydrolases"/>
    <property type="match status" value="1"/>
</dbReference>
<dbReference type="Pfam" id="PF00005">
    <property type="entry name" value="ABC_tran"/>
    <property type="match status" value="1"/>
</dbReference>
<dbReference type="Proteomes" id="UP001225316">
    <property type="component" value="Unassembled WGS sequence"/>
</dbReference>
<dbReference type="PANTHER" id="PTHR42794:SF2">
    <property type="entry name" value="ABC TRANSPORTER ATP-BINDING PROTEIN"/>
    <property type="match status" value="1"/>
</dbReference>
<keyword evidence="2 4" id="KW-0067">ATP-binding</keyword>
<evidence type="ECO:0000313" key="4">
    <source>
        <dbReference type="EMBL" id="MDQ8207598.1"/>
    </source>
</evidence>
<reference evidence="4 5" key="1">
    <citation type="submission" date="2023-04" db="EMBL/GenBank/DDBJ databases">
        <title>A novel bacteria isolated from coastal sediment.</title>
        <authorList>
            <person name="Liu X.-J."/>
            <person name="Du Z.-J."/>
        </authorList>
    </citation>
    <scope>NUCLEOTIDE SEQUENCE [LARGE SCALE GENOMIC DNA]</scope>
    <source>
        <strain evidence="4 5">SDUM461003</strain>
    </source>
</reference>
<proteinExistence type="predicted"/>
<dbReference type="EMBL" id="JARXHW010000016">
    <property type="protein sequence ID" value="MDQ8207598.1"/>
    <property type="molecule type" value="Genomic_DNA"/>
</dbReference>
<dbReference type="SMART" id="SM00382">
    <property type="entry name" value="AAA"/>
    <property type="match status" value="1"/>
</dbReference>
<dbReference type="CDD" id="cd03214">
    <property type="entry name" value="ABC_Iron-Siderophores_B12_Hemin"/>
    <property type="match status" value="1"/>
</dbReference>
<feature type="domain" description="ABC transporter" evidence="3">
    <location>
        <begin position="9"/>
        <end position="247"/>
    </location>
</feature>
<evidence type="ECO:0000256" key="2">
    <source>
        <dbReference type="ARBA" id="ARBA00022840"/>
    </source>
</evidence>
<comment type="caution">
    <text evidence="4">The sequence shown here is derived from an EMBL/GenBank/DDBJ whole genome shotgun (WGS) entry which is preliminary data.</text>
</comment>
<dbReference type="InterPro" id="IPR027417">
    <property type="entry name" value="P-loop_NTPase"/>
</dbReference>
<keyword evidence="5" id="KW-1185">Reference proteome</keyword>
<organism evidence="4 5">
    <name type="scientific">Thalassobacterium maritimum</name>
    <dbReference type="NCBI Taxonomy" id="3041265"/>
    <lineage>
        <taxon>Bacteria</taxon>
        <taxon>Pseudomonadati</taxon>
        <taxon>Verrucomicrobiota</taxon>
        <taxon>Opitutia</taxon>
        <taxon>Puniceicoccales</taxon>
        <taxon>Coraliomargaritaceae</taxon>
        <taxon>Thalassobacterium</taxon>
    </lineage>
</organism>
<evidence type="ECO:0000256" key="1">
    <source>
        <dbReference type="ARBA" id="ARBA00022741"/>
    </source>
</evidence>
<dbReference type="PROSITE" id="PS50893">
    <property type="entry name" value="ABC_TRANSPORTER_2"/>
    <property type="match status" value="1"/>
</dbReference>
<accession>A0ABU1ATW1</accession>
<dbReference type="Gene3D" id="3.40.50.300">
    <property type="entry name" value="P-loop containing nucleotide triphosphate hydrolases"/>
    <property type="match status" value="1"/>
</dbReference>
<dbReference type="InterPro" id="IPR003593">
    <property type="entry name" value="AAA+_ATPase"/>
</dbReference>
<evidence type="ECO:0000259" key="3">
    <source>
        <dbReference type="PROSITE" id="PS50893"/>
    </source>
</evidence>
<dbReference type="PANTHER" id="PTHR42794">
    <property type="entry name" value="HEMIN IMPORT ATP-BINDING PROTEIN HMUV"/>
    <property type="match status" value="1"/>
</dbReference>
<gene>
    <name evidence="4" type="ORF">QEH52_08770</name>
</gene>
<dbReference type="RefSeq" id="WP_308949788.1">
    <property type="nucleotide sequence ID" value="NZ_JARXHW010000016.1"/>
</dbReference>